<dbReference type="Pfam" id="PF03166">
    <property type="entry name" value="MH2"/>
    <property type="match status" value="1"/>
</dbReference>
<feature type="domain" description="MH2" evidence="11">
    <location>
        <begin position="1817"/>
        <end position="2049"/>
    </location>
</feature>
<feature type="region of interest" description="Disordered" evidence="9">
    <location>
        <begin position="655"/>
        <end position="752"/>
    </location>
</feature>
<dbReference type="InterPro" id="IPR013790">
    <property type="entry name" value="Dwarfin"/>
</dbReference>
<evidence type="ECO:0000256" key="2">
    <source>
        <dbReference type="ARBA" id="ARBA00022723"/>
    </source>
</evidence>
<comment type="similarity">
    <text evidence="1 7">Belongs to the dwarfin/SMAD family.</text>
</comment>
<feature type="region of interest" description="Disordered" evidence="9">
    <location>
        <begin position="1601"/>
        <end position="1636"/>
    </location>
</feature>
<dbReference type="InterPro" id="IPR017855">
    <property type="entry name" value="SMAD-like_dom_sf"/>
</dbReference>
<dbReference type="PANTHER" id="PTHR13703:SF62">
    <property type="entry name" value="SMAD PROTEIN DAF-3"/>
    <property type="match status" value="1"/>
</dbReference>
<protein>
    <recommendedName>
        <fullName evidence="7">Mothers against decapentaplegic homolog</fullName>
        <shortName evidence="7">MAD homolog</shortName>
        <shortName evidence="7">Mothers against DPP homolog</shortName>
    </recommendedName>
    <alternativeName>
        <fullName evidence="7">SMAD family member</fullName>
    </alternativeName>
</protein>
<evidence type="ECO:0000256" key="8">
    <source>
        <dbReference type="SAM" id="Coils"/>
    </source>
</evidence>
<evidence type="ECO:0000256" key="3">
    <source>
        <dbReference type="ARBA" id="ARBA00022833"/>
    </source>
</evidence>
<feature type="compositionally biased region" description="Acidic residues" evidence="9">
    <location>
        <begin position="1602"/>
        <end position="1612"/>
    </location>
</feature>
<feature type="region of interest" description="Disordered" evidence="9">
    <location>
        <begin position="1693"/>
        <end position="1728"/>
    </location>
</feature>
<dbReference type="Proteomes" id="UP001432027">
    <property type="component" value="Unassembled WGS sequence"/>
</dbReference>
<feature type="region of interest" description="Disordered" evidence="9">
    <location>
        <begin position="1059"/>
        <end position="1104"/>
    </location>
</feature>
<dbReference type="GO" id="GO:0000981">
    <property type="term" value="F:DNA-binding transcription factor activity, RNA polymerase II-specific"/>
    <property type="evidence" value="ECO:0007669"/>
    <property type="project" value="TreeGrafter"/>
</dbReference>
<dbReference type="InterPro" id="IPR001132">
    <property type="entry name" value="SMAD_dom_Dwarfin-type"/>
</dbReference>
<dbReference type="GO" id="GO:0000978">
    <property type="term" value="F:RNA polymerase II cis-regulatory region sequence-specific DNA binding"/>
    <property type="evidence" value="ECO:0007669"/>
    <property type="project" value="TreeGrafter"/>
</dbReference>
<feature type="compositionally biased region" description="Low complexity" evidence="9">
    <location>
        <begin position="718"/>
        <end position="730"/>
    </location>
</feature>
<dbReference type="Gene3D" id="2.60.200.10">
    <property type="match status" value="1"/>
</dbReference>
<dbReference type="PROSITE" id="PS51075">
    <property type="entry name" value="MH1"/>
    <property type="match status" value="1"/>
</dbReference>
<dbReference type="GO" id="GO:0070411">
    <property type="term" value="F:I-SMAD binding"/>
    <property type="evidence" value="ECO:0007669"/>
    <property type="project" value="TreeGrafter"/>
</dbReference>
<feature type="region of interest" description="Disordered" evidence="9">
    <location>
        <begin position="1163"/>
        <end position="1192"/>
    </location>
</feature>
<feature type="compositionally biased region" description="Low complexity" evidence="9">
    <location>
        <begin position="845"/>
        <end position="854"/>
    </location>
</feature>
<dbReference type="GO" id="GO:0005737">
    <property type="term" value="C:cytoplasm"/>
    <property type="evidence" value="ECO:0007669"/>
    <property type="project" value="UniProtKB-SubCell"/>
</dbReference>
<feature type="coiled-coil region" evidence="8">
    <location>
        <begin position="1274"/>
        <end position="1335"/>
    </location>
</feature>
<dbReference type="SUPFAM" id="SSF49879">
    <property type="entry name" value="SMAD/FHA domain"/>
    <property type="match status" value="1"/>
</dbReference>
<comment type="subcellular location">
    <subcellularLocation>
        <location evidence="7">Cytoplasm</location>
    </subcellularLocation>
    <subcellularLocation>
        <location evidence="7">Nucleus</location>
    </subcellularLocation>
</comment>
<accession>A0AAV5UH91</accession>
<feature type="region of interest" description="Disordered" evidence="9">
    <location>
        <begin position="476"/>
        <end position="515"/>
    </location>
</feature>
<dbReference type="InterPro" id="IPR036578">
    <property type="entry name" value="SMAD_MH1_sf"/>
</dbReference>
<feature type="compositionally biased region" description="Basic and acidic residues" evidence="9">
    <location>
        <begin position="1496"/>
        <end position="1510"/>
    </location>
</feature>
<sequence>QQQQQQQQLQKPQNQQQIPNGGPGWPQHQPFNQQQQPFLQYNSHPQYPIPYPQRTVPITSYHQNGRPIQAVAPSYPITSAHLHYQLQQQQRLQPSRWMDTPGTSSGSFSGNTPVTSGAGNASALNGHPTTSGFLQFPASSSTAAGFNGQVISATSSTIGGTPGNSSSNGQPMQICASLQSMNDAQKKKMEDYYNAERARESARGMAAAANQLFGVGGGAGGLPGSSTSPQKVPKLEGLPAGVIPAGGIRKPKQQRPPRADVAQPGAAGAVDAASSSSAIGISPSTTTIPAVPSGPVRRPDANATGGEIVAYLMTFNIQQREAEAEFASKALESLHKKIKDRPHDMETFIRCVETKGEVPGACITVTRTLDGRLQVAGRKGFPHVIYTKIFRFQELHKNELKSIPSCLFGFDNKAENEEHKPDAQVCVNPYHYERVTAPSGGGATHLDPLSGLLKANGFHSMDDMMDFATSSRNHIKMSTASDPSPSKKEKRRSSGMSGDWPVVDLDDDDEGDAFMPQTATIDSSAERQAPANPAFQQDSQIVALLTGPIQPAAPQPPQNLLQDVHLAHMQQFAEYQKLVAGAGPSADPATNLDAFAQQQLQHQQKMQLIHQQMLQVQQQIQLLQQQQQQQPQPQPIPDRLEIDADENHIDAGRLRTKRGHSGQGGQNVPFYTGPNQSAAPQPPTMSLQHEAMRHHAALQQAQPPQNYPRDDLMDTSEPFQHPIPQQQPPQVAAATSIQPVQQPPPSDAPSEPLGYTLLFALPPATPASTPQDLAAEEERIRKEHLLAVQKVAEFEARKAYFHKLDLERETRAAIEKLQPGSSSKEPPFQLPFELPPELVQQLLQHQQMMQQQQPGPSAAAQPSRQEVYELPPPPASAYVPTPEGEKRNLPFGLLVGEDLAEMRRRIAAQQKADLRPKYQHPFEDDDPRPAKITAADPVDIRGFHDDFEKRRLKQQEEQEERELKRRQERAMEAAMKQWVDAKVAGIHEQQSQIAKELEKRRQDEGLPRPPPEPLDPRLAGLLEPPGPSAGKQLSGRYGEATRTDRDKALLGVLGLTEEEQAEFERKEAARSSAERARDKAAREAAMKGPFAGRPEPVPEDPPKDQEELDARIEFNMIQKLEKAFPQARTGPVDASHHFLHARPSMMEELRLGNPPPLGGFGYQSLSIKQEPPSASTSKVGGDNGMSSKSSLSPEEITAAAVNAIAAVRAAAADMPNDSSGEALDAVMTDDDQGGNNMLRFFDPNYESSSSDCDPRELLNARDRLYLAGITQIFANKMEIDCEMSKRKLDEMTKAKEDAEAVTLNSDDSDYFEEMVNRQMREKELQEQKMKHLGNESELAKVQIHGDDLNNYDDPTVWNSYYTDNDGNPSYSRANDWLGQPPNPNVVVGEIGNGTYGSKGPHRHHRQKMDKGLEWSLQQVVKMLELASKDGDINSTQYMICCQHYIGMVSRTQAAHSVAPEQQLLYAATLQRIKEMSGGKLTTQQLHPWDIHKIFENHLKTDPQRKEEREQRRRKFGRDPSQFEIQWEIEINAEVEKVIAETKGTDAEGIFTRKQMQNALEMRQRIIKGEKIVPDTLMEIEELKSPFAKKFVEMTRKRKAEEVLEDKDQDMDLNSDNINGLSSKPEENGSPMDTGESSYYNPILPVLENAFTGDDLYTLYQSPSQYLQTFRDTILGEDQMVTAELEEQMDTELRGVVPPPEGDANFQPFDGRERENDEPDENGEERPPFKKNCLCPEDEKKKHCFWGKHHHYQHGVSREIVDAAFILYRYRIQRKKTEGPKGELYNFSKQFDCPKVCMTRTTEIEPHSAKAKPVNYNWCAVNYCEKDQHVGGLQQVSEPNYFIDGGFETNSRDKRYCVGMINSPLTRFDKEVQDVKSKIGCGIRISVKEDGSMWVRVLTRYPVFVTSTYLDREAGFTNGDTIHKVYPGTAIKVFDLIRARRSILQLFDYQSVSQTFHRGYKKQEDLPYPLRTFNRRELRSISRIGGDDMHRHTVVKIGFQKGWGPEYEHKKICETPCWVEIINNRACEFIDHIMTLRPVTYAYSDIDSSDYDD</sequence>
<evidence type="ECO:0000256" key="5">
    <source>
        <dbReference type="ARBA" id="ARBA00023163"/>
    </source>
</evidence>
<keyword evidence="4 7" id="KW-0805">Transcription regulation</keyword>
<name>A0AAV5UH91_9BILA</name>
<feature type="region of interest" description="Disordered" evidence="9">
    <location>
        <begin position="1496"/>
        <end position="1516"/>
    </location>
</feature>
<evidence type="ECO:0000259" key="10">
    <source>
        <dbReference type="PROSITE" id="PS51075"/>
    </source>
</evidence>
<dbReference type="GO" id="GO:0030154">
    <property type="term" value="P:cell differentiation"/>
    <property type="evidence" value="ECO:0007669"/>
    <property type="project" value="TreeGrafter"/>
</dbReference>
<evidence type="ECO:0000313" key="13">
    <source>
        <dbReference type="Proteomes" id="UP001432027"/>
    </source>
</evidence>
<evidence type="ECO:0000313" key="12">
    <source>
        <dbReference type="EMBL" id="GMT05957.1"/>
    </source>
</evidence>
<dbReference type="GO" id="GO:0050793">
    <property type="term" value="P:regulation of developmental process"/>
    <property type="evidence" value="ECO:0007669"/>
    <property type="project" value="UniProtKB-ARBA"/>
</dbReference>
<dbReference type="PANTHER" id="PTHR13703">
    <property type="entry name" value="SMAD"/>
    <property type="match status" value="1"/>
</dbReference>
<evidence type="ECO:0000256" key="4">
    <source>
        <dbReference type="ARBA" id="ARBA00023015"/>
    </source>
</evidence>
<proteinExistence type="inferred from homology"/>
<keyword evidence="6 7" id="KW-0539">Nucleus</keyword>
<dbReference type="SUPFAM" id="SSF56366">
    <property type="entry name" value="SMAD MH1 domain"/>
    <property type="match status" value="1"/>
</dbReference>
<keyword evidence="8" id="KW-0175">Coiled coil</keyword>
<keyword evidence="5 7" id="KW-0804">Transcription</keyword>
<dbReference type="GO" id="GO:0051239">
    <property type="term" value="P:regulation of multicellular organismal process"/>
    <property type="evidence" value="ECO:0007669"/>
    <property type="project" value="UniProtKB-ARBA"/>
</dbReference>
<dbReference type="GO" id="GO:0030509">
    <property type="term" value="P:BMP signaling pathway"/>
    <property type="evidence" value="ECO:0007669"/>
    <property type="project" value="TreeGrafter"/>
</dbReference>
<feature type="compositionally biased region" description="Low complexity" evidence="9">
    <location>
        <begin position="26"/>
        <end position="40"/>
    </location>
</feature>
<dbReference type="InterPro" id="IPR003619">
    <property type="entry name" value="MAD_homology1_Dwarfin-type"/>
</dbReference>
<reference evidence="12" key="1">
    <citation type="submission" date="2023-10" db="EMBL/GenBank/DDBJ databases">
        <title>Genome assembly of Pristionchus species.</title>
        <authorList>
            <person name="Yoshida K."/>
            <person name="Sommer R.J."/>
        </authorList>
    </citation>
    <scope>NUCLEOTIDE SEQUENCE</scope>
    <source>
        <strain evidence="12">RS0144</strain>
    </source>
</reference>
<feature type="compositionally biased region" description="Basic and acidic residues" evidence="9">
    <location>
        <begin position="1062"/>
        <end position="1085"/>
    </location>
</feature>
<evidence type="ECO:0000256" key="7">
    <source>
        <dbReference type="RuleBase" id="RU361195"/>
    </source>
</evidence>
<dbReference type="InterPro" id="IPR013019">
    <property type="entry name" value="MAD_homology_MH1"/>
</dbReference>
<feature type="region of interest" description="Disordered" evidence="9">
    <location>
        <begin position="245"/>
        <end position="297"/>
    </location>
</feature>
<dbReference type="PROSITE" id="PS51076">
    <property type="entry name" value="MH2"/>
    <property type="match status" value="1"/>
</dbReference>
<feature type="region of interest" description="Disordered" evidence="9">
    <location>
        <begin position="1"/>
        <end position="58"/>
    </location>
</feature>
<dbReference type="GO" id="GO:0009791">
    <property type="term" value="P:post-embryonic development"/>
    <property type="evidence" value="ECO:0007669"/>
    <property type="project" value="UniProtKB-ARBA"/>
</dbReference>
<dbReference type="GO" id="GO:0071144">
    <property type="term" value="C:heteromeric SMAD protein complex"/>
    <property type="evidence" value="ECO:0007669"/>
    <property type="project" value="TreeGrafter"/>
</dbReference>
<feature type="non-terminal residue" evidence="12">
    <location>
        <position position="1"/>
    </location>
</feature>
<keyword evidence="3" id="KW-0862">Zinc</keyword>
<feature type="region of interest" description="Disordered" evidence="9">
    <location>
        <begin position="845"/>
        <end position="875"/>
    </location>
</feature>
<feature type="compositionally biased region" description="Low complexity" evidence="9">
    <location>
        <begin position="1"/>
        <end position="17"/>
    </location>
</feature>
<dbReference type="Gene3D" id="3.90.520.10">
    <property type="entry name" value="SMAD MH1 domain"/>
    <property type="match status" value="1"/>
</dbReference>
<feature type="compositionally biased region" description="Polar residues" evidence="9">
    <location>
        <begin position="673"/>
        <end position="687"/>
    </location>
</feature>
<organism evidence="12 13">
    <name type="scientific">Pristionchus entomophagus</name>
    <dbReference type="NCBI Taxonomy" id="358040"/>
    <lineage>
        <taxon>Eukaryota</taxon>
        <taxon>Metazoa</taxon>
        <taxon>Ecdysozoa</taxon>
        <taxon>Nematoda</taxon>
        <taxon>Chromadorea</taxon>
        <taxon>Rhabditida</taxon>
        <taxon>Rhabditina</taxon>
        <taxon>Diplogasteromorpha</taxon>
        <taxon>Diplogasteroidea</taxon>
        <taxon>Neodiplogasteridae</taxon>
        <taxon>Pristionchus</taxon>
    </lineage>
</organism>
<dbReference type="Pfam" id="PF03165">
    <property type="entry name" value="MH1"/>
    <property type="match status" value="1"/>
</dbReference>
<dbReference type="SMART" id="SM00523">
    <property type="entry name" value="DWA"/>
    <property type="match status" value="1"/>
</dbReference>
<keyword evidence="13" id="KW-1185">Reference proteome</keyword>
<dbReference type="GO" id="GO:0060395">
    <property type="term" value="P:SMAD protein signal transduction"/>
    <property type="evidence" value="ECO:0007669"/>
    <property type="project" value="TreeGrafter"/>
</dbReference>
<keyword evidence="2" id="KW-0479">Metal-binding</keyword>
<evidence type="ECO:0000259" key="11">
    <source>
        <dbReference type="PROSITE" id="PS51076"/>
    </source>
</evidence>
<dbReference type="GO" id="GO:0046872">
    <property type="term" value="F:metal ion binding"/>
    <property type="evidence" value="ECO:0007669"/>
    <property type="project" value="UniProtKB-KW"/>
</dbReference>
<feature type="compositionally biased region" description="Basic and acidic residues" evidence="9">
    <location>
        <begin position="995"/>
        <end position="1006"/>
    </location>
</feature>
<keyword evidence="7" id="KW-0963">Cytoplasm</keyword>
<dbReference type="InterPro" id="IPR008984">
    <property type="entry name" value="SMAD_FHA_dom_sf"/>
</dbReference>
<dbReference type="EMBL" id="BTSX01000006">
    <property type="protein sequence ID" value="GMT05957.1"/>
    <property type="molecule type" value="Genomic_DNA"/>
</dbReference>
<gene>
    <name evidence="12" type="ORF">PENTCL1PPCAC_28131</name>
</gene>
<feature type="domain" description="MH1" evidence="10">
    <location>
        <begin position="307"/>
        <end position="441"/>
    </location>
</feature>
<feature type="compositionally biased region" description="Polar residues" evidence="9">
    <location>
        <begin position="101"/>
        <end position="121"/>
    </location>
</feature>
<comment type="caution">
    <text evidence="12">The sequence shown here is derived from an EMBL/GenBank/DDBJ whole genome shotgun (WGS) entry which is preliminary data.</text>
</comment>
<evidence type="ECO:0000256" key="6">
    <source>
        <dbReference type="ARBA" id="ARBA00023242"/>
    </source>
</evidence>
<dbReference type="SMART" id="SM00524">
    <property type="entry name" value="DWB"/>
    <property type="match status" value="1"/>
</dbReference>
<feature type="region of interest" description="Disordered" evidence="9">
    <location>
        <begin position="85"/>
        <end position="121"/>
    </location>
</feature>
<feature type="coiled-coil region" evidence="8">
    <location>
        <begin position="949"/>
        <end position="977"/>
    </location>
</feature>
<feature type="region of interest" description="Disordered" evidence="9">
    <location>
        <begin position="995"/>
        <end position="1042"/>
    </location>
</feature>
<dbReference type="GO" id="GO:0009653">
    <property type="term" value="P:anatomical structure morphogenesis"/>
    <property type="evidence" value="ECO:0007669"/>
    <property type="project" value="TreeGrafter"/>
</dbReference>
<evidence type="ECO:0000256" key="1">
    <source>
        <dbReference type="ARBA" id="ARBA00005545"/>
    </source>
</evidence>
<evidence type="ECO:0000256" key="9">
    <source>
        <dbReference type="SAM" id="MobiDB-lite"/>
    </source>
</evidence>
<feature type="compositionally biased region" description="Low complexity" evidence="9">
    <location>
        <begin position="259"/>
        <end position="290"/>
    </location>
</feature>